<evidence type="ECO:0000313" key="1">
    <source>
        <dbReference type="Proteomes" id="UP000095286"/>
    </source>
</evidence>
<evidence type="ECO:0000313" key="2">
    <source>
        <dbReference type="WBParaSite" id="RSKR_0001168050.1"/>
    </source>
</evidence>
<sequence>MYIDLIELEEGLFQLVVYDVENVNPKAYQSVLISKRLHECPKITNVLHRAPAYLFKQNEELYDLMIEQIETMKPAVYFSNKTIDERDNTYEFKQVQGTY</sequence>
<proteinExistence type="predicted"/>
<dbReference type="WBParaSite" id="RSKR_0001168050.1">
    <property type="protein sequence ID" value="RSKR_0001168050.1"/>
    <property type="gene ID" value="RSKR_0001168050"/>
</dbReference>
<accession>A0AC35UIC5</accession>
<dbReference type="Proteomes" id="UP000095286">
    <property type="component" value="Unplaced"/>
</dbReference>
<organism evidence="1 2">
    <name type="scientific">Rhabditophanes sp. KR3021</name>
    <dbReference type="NCBI Taxonomy" id="114890"/>
    <lineage>
        <taxon>Eukaryota</taxon>
        <taxon>Metazoa</taxon>
        <taxon>Ecdysozoa</taxon>
        <taxon>Nematoda</taxon>
        <taxon>Chromadorea</taxon>
        <taxon>Rhabditida</taxon>
        <taxon>Tylenchina</taxon>
        <taxon>Panagrolaimomorpha</taxon>
        <taxon>Strongyloidoidea</taxon>
        <taxon>Alloionematidae</taxon>
        <taxon>Rhabditophanes</taxon>
    </lineage>
</organism>
<protein>
    <submittedName>
        <fullName evidence="2">Phage protein</fullName>
    </submittedName>
</protein>
<name>A0AC35UIC5_9BILA</name>
<reference evidence="2" key="1">
    <citation type="submission" date="2016-11" db="UniProtKB">
        <authorList>
            <consortium name="WormBaseParasite"/>
        </authorList>
    </citation>
    <scope>IDENTIFICATION</scope>
    <source>
        <strain evidence="2">KR3021</strain>
    </source>
</reference>